<evidence type="ECO:0000256" key="1">
    <source>
        <dbReference type="SAM" id="MobiDB-lite"/>
    </source>
</evidence>
<feature type="compositionally biased region" description="Polar residues" evidence="1">
    <location>
        <begin position="336"/>
        <end position="350"/>
    </location>
</feature>
<feature type="region of interest" description="Disordered" evidence="1">
    <location>
        <begin position="186"/>
        <end position="206"/>
    </location>
</feature>
<reference evidence="2 3" key="1">
    <citation type="submission" date="2024-01" db="EMBL/GenBank/DDBJ databases">
        <title>A draft genome for the cacao thread blight pathogen Marasmiellus scandens.</title>
        <authorList>
            <person name="Baruah I.K."/>
            <person name="Leung J."/>
            <person name="Bukari Y."/>
            <person name="Amoako-Attah I."/>
            <person name="Meinhardt L.W."/>
            <person name="Bailey B.A."/>
            <person name="Cohen S.P."/>
        </authorList>
    </citation>
    <scope>NUCLEOTIDE SEQUENCE [LARGE SCALE GENOMIC DNA]</scope>
    <source>
        <strain evidence="2 3">GH-19</strain>
    </source>
</reference>
<dbReference type="Proteomes" id="UP001498398">
    <property type="component" value="Unassembled WGS sequence"/>
</dbReference>
<feature type="compositionally biased region" description="Low complexity" evidence="1">
    <location>
        <begin position="384"/>
        <end position="398"/>
    </location>
</feature>
<protein>
    <submittedName>
        <fullName evidence="2">Uncharacterized protein</fullName>
    </submittedName>
</protein>
<evidence type="ECO:0000313" key="3">
    <source>
        <dbReference type="Proteomes" id="UP001498398"/>
    </source>
</evidence>
<feature type="region of interest" description="Disordered" evidence="1">
    <location>
        <begin position="283"/>
        <end position="410"/>
    </location>
</feature>
<keyword evidence="3" id="KW-1185">Reference proteome</keyword>
<gene>
    <name evidence="2" type="ORF">VKT23_016536</name>
</gene>
<feature type="compositionally biased region" description="Polar residues" evidence="1">
    <location>
        <begin position="363"/>
        <end position="382"/>
    </location>
</feature>
<dbReference type="EMBL" id="JBANRG010000062">
    <property type="protein sequence ID" value="KAK7441542.1"/>
    <property type="molecule type" value="Genomic_DNA"/>
</dbReference>
<name>A0ABR1IXM2_9AGAR</name>
<accession>A0ABR1IXM2</accession>
<comment type="caution">
    <text evidence="2">The sequence shown here is derived from an EMBL/GenBank/DDBJ whole genome shotgun (WGS) entry which is preliminary data.</text>
</comment>
<organism evidence="2 3">
    <name type="scientific">Marasmiellus scandens</name>
    <dbReference type="NCBI Taxonomy" id="2682957"/>
    <lineage>
        <taxon>Eukaryota</taxon>
        <taxon>Fungi</taxon>
        <taxon>Dikarya</taxon>
        <taxon>Basidiomycota</taxon>
        <taxon>Agaricomycotina</taxon>
        <taxon>Agaricomycetes</taxon>
        <taxon>Agaricomycetidae</taxon>
        <taxon>Agaricales</taxon>
        <taxon>Marasmiineae</taxon>
        <taxon>Omphalotaceae</taxon>
        <taxon>Marasmiellus</taxon>
    </lineage>
</organism>
<evidence type="ECO:0000313" key="2">
    <source>
        <dbReference type="EMBL" id="KAK7441542.1"/>
    </source>
</evidence>
<proteinExistence type="predicted"/>
<sequence length="433" mass="47456">MRKAHPVLNLASSNHQNALFSSLGSPEGLPSSIPSSIPTISSLPITPDTAQQEYVAFIDPEEGLLTFSDDQLSRSFHCGGGSCHEKSIERPAQYVKEKSFASMNANSNGRFPLRNFPTTNFLSALSEASSDHESIYSQDSACVVFTPKVYGADAPPKSALTFAAIWDPENGMSTYSGTRLLEPASKALSDSGDSDTIRPGSSDPHDSDYYSFMSDTEFYGHPDCEPHLPSRFSTTTTSTSNYIDVDFSSTDRLTDLNVDPMQLQPGDLHPAWVPQIFTLGYNKPSTPKKSKRPDISEPFQLSSSLLGKRPSIRRFTSPPPSPRSSQGHSRGIPPFTRSNTYSPPSSNAKTETGPLFLRRGFSFGSSNPHSNPSPDTTITRLETPSRPTTPSNRPRFTSVLGKMKSQKKDSPEDCWVMVDITSVIRQRIVKESR</sequence>